<reference evidence="2" key="1">
    <citation type="submission" date="2021-03" db="EMBL/GenBank/DDBJ databases">
        <title>Revisited historic fungal species revealed as producer of novel bioactive compounds through whole genome sequencing and comparative genomics.</title>
        <authorList>
            <person name="Vignolle G.A."/>
            <person name="Hochenegger N."/>
            <person name="Mach R.L."/>
            <person name="Mach-Aigner A.R."/>
            <person name="Javad Rahimi M."/>
            <person name="Salim K.A."/>
            <person name="Chan C.M."/>
            <person name="Lim L.B.L."/>
            <person name="Cai F."/>
            <person name="Druzhinina I.S."/>
            <person name="U'Ren J.M."/>
            <person name="Derntl C."/>
        </authorList>
    </citation>
    <scope>NUCLEOTIDE SEQUENCE</scope>
    <source>
        <strain evidence="2">TUCIM 5799</strain>
    </source>
</reference>
<dbReference type="Proteomes" id="UP000829685">
    <property type="component" value="Unassembled WGS sequence"/>
</dbReference>
<keyword evidence="3" id="KW-1185">Reference proteome</keyword>
<organism evidence="2 3">
    <name type="scientific">Neoarthrinium moseri</name>
    <dbReference type="NCBI Taxonomy" id="1658444"/>
    <lineage>
        <taxon>Eukaryota</taxon>
        <taxon>Fungi</taxon>
        <taxon>Dikarya</taxon>
        <taxon>Ascomycota</taxon>
        <taxon>Pezizomycotina</taxon>
        <taxon>Sordariomycetes</taxon>
        <taxon>Xylariomycetidae</taxon>
        <taxon>Amphisphaeriales</taxon>
        <taxon>Apiosporaceae</taxon>
        <taxon>Neoarthrinium</taxon>
    </lineage>
</organism>
<dbReference type="AlphaFoldDB" id="A0A9P9WRW4"/>
<feature type="signal peptide" evidence="1">
    <location>
        <begin position="1"/>
        <end position="16"/>
    </location>
</feature>
<keyword evidence="1" id="KW-0732">Signal</keyword>
<comment type="caution">
    <text evidence="2">The sequence shown here is derived from an EMBL/GenBank/DDBJ whole genome shotgun (WGS) entry which is preliminary data.</text>
</comment>
<protein>
    <submittedName>
        <fullName evidence="2">Uncharacterized protein</fullName>
    </submittedName>
</protein>
<evidence type="ECO:0000313" key="3">
    <source>
        <dbReference type="Proteomes" id="UP000829685"/>
    </source>
</evidence>
<evidence type="ECO:0000256" key="1">
    <source>
        <dbReference type="SAM" id="SignalP"/>
    </source>
</evidence>
<gene>
    <name evidence="2" type="ORF">JX265_003460</name>
</gene>
<accession>A0A9P9WRW4</accession>
<dbReference type="EMBL" id="JAFIMR010000006">
    <property type="protein sequence ID" value="KAI1877452.1"/>
    <property type="molecule type" value="Genomic_DNA"/>
</dbReference>
<sequence>MRFSIAVALFPVLALATPVVEERQTSKCCYIWEGQNEAYFEVTTDGQYLDAIESCYMTFARNTANPSSCEAASRIAYAGYCEQGTKFPVVACRS</sequence>
<proteinExistence type="predicted"/>
<name>A0A9P9WRW4_9PEZI</name>
<feature type="chain" id="PRO_5040480035" evidence="1">
    <location>
        <begin position="17"/>
        <end position="94"/>
    </location>
</feature>
<evidence type="ECO:0000313" key="2">
    <source>
        <dbReference type="EMBL" id="KAI1877452.1"/>
    </source>
</evidence>